<keyword evidence="7" id="KW-1185">Reference proteome</keyword>
<evidence type="ECO:0000313" key="7">
    <source>
        <dbReference type="Proteomes" id="UP000566819"/>
    </source>
</evidence>
<dbReference type="PANTHER" id="PTHR38886:SF1">
    <property type="entry name" value="NACHT-NTPASE AND P-LOOP NTPASES N-TERMINAL DOMAIN-CONTAINING PROTEIN"/>
    <property type="match status" value="1"/>
</dbReference>
<proteinExistence type="predicted"/>
<accession>A0A8H4RNC3</accession>
<dbReference type="OrthoDB" id="4356615at2759"/>
<evidence type="ECO:0000313" key="6">
    <source>
        <dbReference type="EMBL" id="KAF4633139.1"/>
    </source>
</evidence>
<feature type="domain" description="DUF7614" evidence="5">
    <location>
        <begin position="693"/>
        <end position="823"/>
    </location>
</feature>
<organism evidence="6 7">
    <name type="scientific">Cudoniella acicularis</name>
    <dbReference type="NCBI Taxonomy" id="354080"/>
    <lineage>
        <taxon>Eukaryota</taxon>
        <taxon>Fungi</taxon>
        <taxon>Dikarya</taxon>
        <taxon>Ascomycota</taxon>
        <taxon>Pezizomycotina</taxon>
        <taxon>Leotiomycetes</taxon>
        <taxon>Helotiales</taxon>
        <taxon>Tricladiaceae</taxon>
        <taxon>Cudoniella</taxon>
    </lineage>
</organism>
<evidence type="ECO:0000259" key="5">
    <source>
        <dbReference type="Pfam" id="PF24589"/>
    </source>
</evidence>
<dbReference type="Pfam" id="PF24589">
    <property type="entry name" value="DUF7614"/>
    <property type="match status" value="1"/>
</dbReference>
<dbReference type="PANTHER" id="PTHR38886">
    <property type="entry name" value="SESA DOMAIN-CONTAINING PROTEIN"/>
    <property type="match status" value="1"/>
</dbReference>
<dbReference type="EMBL" id="JAAMPI010000285">
    <property type="protein sequence ID" value="KAF4633139.1"/>
    <property type="molecule type" value="Genomic_DNA"/>
</dbReference>
<sequence>MDCQIELQFSDRSSFSSVSPASSRTSEETCLAVSHSSSSHCDFGSSTSFTPNVSPTEAQPIEFYSQPPNNTAQNSTVRLIQPSSALLARQKSMILEDEAVKGFCEALQHLFGHFNRSSASGKSLRASSGEQNIRLATWWYLHSRMRLEPLLQQSSSSASSKTDKISALQQAHVDLAKTLWILNEKDSSDEGDHDNTLEEAKTWKEKNKIEVLSLGVGLFVRMRESIWAMKRSGLSPKKSSYVSVPEAVDMSLWILYPSLSVDVGYLITGYHTQTASDGNMPLSKTFPLDDTDDQFYYDRMHVDIYLLVKSADRPQNKYPAILSVMRSREDTDLFIVIGTQDGLVNFSISPSHDTFPTWKEVTWLTALDSLEVKLRTGFRLQLHFGHKDFNTLKKNNETLVFESRIKSTHYHGTGEPKPNMFPHSTVVNCTLRLFERISQWTSAAGLRRSHKGYRIAVLSPPSFKHISIISQQLSPGHVIHFGFPRGNNGNPTLSLKIDPNDSSTSLILEFAEPDQRGKLLATLTGCFLRGEEAVLAHTQLNKFSFTCLDFPTPAPMQAFNEIQWQSLGVINKHPLNSDNIGIESTHPIQSESLRIVVDSPAGRFTDRVNIGIGELKIRRNVIASGHELHVLRNPQDDATFVLSNLAVPSDLPGRLMKDLGSIEKQQTIRTYSFPSLSELHHFQSAITGFSILYDGVVSSFSISRRRMMIPIHKEWSPPFTRIQILRRGKRAQLAAFFEGFSHGRCMNFALKRTDIFEKCVKGGKIFLKMPDAKFSIPKGGKGDESAGGGFVCLDLLEYPGEHDNIYIGFDNELDFEAFSKVLPAPLKSNLRGADDSNRGLVKELQKFDQALLQVIALWQNYQESPELDELGRITKELAKDWRDELLAFRLKFTKKYGKSLSPKGSGNWFKDTGNKMVWLKEEILELRRKLHTASETLTMLIFAAMGKSNKLASTAQAVRVELVHGLLQESITLAEEQMSRLKIMDEKLDLQAKSSDMILKTVKSGITHIIDMKTVLSQVRCHILAQQTTPRGLGTHWQQAPVTLEDALGFLVPIPLELVNSWKMFDMILSERFEKHPGHWKVQRREYAIEGDATRRELSRPSEWSMCFRPGQKVDMSVLFSENDGSGNHCLRCRTKSEALSEAKFQCANPTCKMWFQRVVEIDDAEENTEIGRPEPKQQGSIANLSLRPTGPVLRPGGFQRVRLMSKISQRQRREQEHEKRLKEDLSEAGLDENQSRRGSSIRRGEEVYIECERIRERVPQEPPRDEYDTYRYIEAPESRGERRRRRSVTYEANPRVSGGLVKRERVVVEDGGKRLPKAELACVKQTRRTRT</sequence>
<feature type="domain" description="DUF7613" evidence="4">
    <location>
        <begin position="531"/>
        <end position="687"/>
    </location>
</feature>
<dbReference type="InterPro" id="IPR056031">
    <property type="entry name" value="DUF7612"/>
</dbReference>
<feature type="domain" description="Ubiquitin-like" evidence="2">
    <location>
        <begin position="1038"/>
        <end position="1120"/>
    </location>
</feature>
<dbReference type="Pfam" id="PF24588">
    <property type="entry name" value="DUF7613"/>
    <property type="match status" value="1"/>
</dbReference>
<evidence type="ECO:0000259" key="2">
    <source>
        <dbReference type="Pfam" id="PF22893"/>
    </source>
</evidence>
<dbReference type="InterPro" id="IPR056032">
    <property type="entry name" value="DUF7613"/>
</dbReference>
<name>A0A8H4RNC3_9HELO</name>
<gene>
    <name evidence="6" type="ORF">G7Y89_g4976</name>
</gene>
<evidence type="ECO:0000259" key="4">
    <source>
        <dbReference type="Pfam" id="PF24588"/>
    </source>
</evidence>
<dbReference type="Pfam" id="PF22893">
    <property type="entry name" value="ULD_2"/>
    <property type="match status" value="1"/>
</dbReference>
<comment type="caution">
    <text evidence="6">The sequence shown here is derived from an EMBL/GenBank/DDBJ whole genome shotgun (WGS) entry which is preliminary data.</text>
</comment>
<dbReference type="Proteomes" id="UP000566819">
    <property type="component" value="Unassembled WGS sequence"/>
</dbReference>
<dbReference type="Pfam" id="PF24587">
    <property type="entry name" value="DUF7612"/>
    <property type="match status" value="1"/>
</dbReference>
<dbReference type="InterPro" id="IPR056033">
    <property type="entry name" value="DUF7614"/>
</dbReference>
<feature type="compositionally biased region" description="Basic and acidic residues" evidence="1">
    <location>
        <begin position="1212"/>
        <end position="1226"/>
    </location>
</feature>
<reference evidence="6 7" key="1">
    <citation type="submission" date="2020-03" db="EMBL/GenBank/DDBJ databases">
        <title>Draft Genome Sequence of Cudoniella acicularis.</title>
        <authorList>
            <person name="Buettner E."/>
            <person name="Kellner H."/>
        </authorList>
    </citation>
    <scope>NUCLEOTIDE SEQUENCE [LARGE SCALE GENOMIC DNA]</scope>
    <source>
        <strain evidence="6 7">DSM 108380</strain>
    </source>
</reference>
<evidence type="ECO:0000256" key="1">
    <source>
        <dbReference type="SAM" id="MobiDB-lite"/>
    </source>
</evidence>
<protein>
    <submittedName>
        <fullName evidence="6">Uncharacterized protein</fullName>
    </submittedName>
</protein>
<feature type="domain" description="DUF7612" evidence="3">
    <location>
        <begin position="394"/>
        <end position="525"/>
    </location>
</feature>
<dbReference type="InterPro" id="IPR054464">
    <property type="entry name" value="ULD_fung"/>
</dbReference>
<feature type="region of interest" description="Disordered" evidence="1">
    <location>
        <begin position="1167"/>
        <end position="1242"/>
    </location>
</feature>
<evidence type="ECO:0000259" key="3">
    <source>
        <dbReference type="Pfam" id="PF24587"/>
    </source>
</evidence>